<evidence type="ECO:0000313" key="3">
    <source>
        <dbReference type="Proteomes" id="UP000006253"/>
    </source>
</evidence>
<sequence>MRAEIGQQKKTTGDIFAEKRFYKRFRKNNSVKMVLGKNEILGNLEDMSMIGASISSREEIFLGERVKFMSPMFSTAIEADVIRKDLIEEKYKYGLVFHNLSDAAIAEILNKIASAD</sequence>
<gene>
    <name evidence="2" type="ORF">LEP1GSC081_0494</name>
</gene>
<dbReference type="Gene3D" id="2.40.10.220">
    <property type="entry name" value="predicted glycosyltransferase like domains"/>
    <property type="match status" value="1"/>
</dbReference>
<evidence type="ECO:0000259" key="1">
    <source>
        <dbReference type="Pfam" id="PF07238"/>
    </source>
</evidence>
<dbReference type="EMBL" id="AHMY02000010">
    <property type="protein sequence ID" value="EKO17577.1"/>
    <property type="molecule type" value="Genomic_DNA"/>
</dbReference>
<organism evidence="2 3">
    <name type="scientific">Leptospira kirschneri str. H1</name>
    <dbReference type="NCBI Taxonomy" id="1049966"/>
    <lineage>
        <taxon>Bacteria</taxon>
        <taxon>Pseudomonadati</taxon>
        <taxon>Spirochaetota</taxon>
        <taxon>Spirochaetia</taxon>
        <taxon>Leptospirales</taxon>
        <taxon>Leptospiraceae</taxon>
        <taxon>Leptospira</taxon>
    </lineage>
</organism>
<dbReference type="InterPro" id="IPR009875">
    <property type="entry name" value="PilZ_domain"/>
</dbReference>
<dbReference type="Pfam" id="PF07238">
    <property type="entry name" value="PilZ"/>
    <property type="match status" value="1"/>
</dbReference>
<proteinExistence type="predicted"/>
<dbReference type="SUPFAM" id="SSF141371">
    <property type="entry name" value="PilZ domain-like"/>
    <property type="match status" value="1"/>
</dbReference>
<name>A0A0E2B9K6_9LEPT</name>
<dbReference type="AlphaFoldDB" id="A0A0E2B9K6"/>
<protein>
    <submittedName>
        <fullName evidence="2">Type IV pilus assembly protein PilZ</fullName>
    </submittedName>
</protein>
<dbReference type="Proteomes" id="UP000006253">
    <property type="component" value="Unassembled WGS sequence"/>
</dbReference>
<dbReference type="RefSeq" id="WP_004764225.1">
    <property type="nucleotide sequence ID" value="NZ_AHMY02000010.1"/>
</dbReference>
<evidence type="ECO:0000313" key="2">
    <source>
        <dbReference type="EMBL" id="EKO17577.1"/>
    </source>
</evidence>
<reference evidence="2 3" key="1">
    <citation type="submission" date="2012-10" db="EMBL/GenBank/DDBJ databases">
        <authorList>
            <person name="Harkins D.M."/>
            <person name="Durkin A.S."/>
            <person name="Brinkac L.M."/>
            <person name="Selengut J.D."/>
            <person name="Sanka R."/>
            <person name="DePew J."/>
            <person name="Purushe J."/>
            <person name="Peacock S.J."/>
            <person name="Thaipadungpanit J."/>
            <person name="Wuthiekanun V.W."/>
            <person name="Day N.P."/>
            <person name="Vinetz J.M."/>
            <person name="Sutton G.G."/>
            <person name="Nelson W.C."/>
            <person name="Fouts D.E."/>
        </authorList>
    </citation>
    <scope>NUCLEOTIDE SEQUENCE [LARGE SCALE GENOMIC DNA]</scope>
    <source>
        <strain evidence="2 3">H1</strain>
    </source>
</reference>
<dbReference type="GO" id="GO:0035438">
    <property type="term" value="F:cyclic-di-GMP binding"/>
    <property type="evidence" value="ECO:0007669"/>
    <property type="project" value="InterPro"/>
</dbReference>
<comment type="caution">
    <text evidence="2">The sequence shown here is derived from an EMBL/GenBank/DDBJ whole genome shotgun (WGS) entry which is preliminary data.</text>
</comment>
<feature type="domain" description="PilZ" evidence="1">
    <location>
        <begin position="18"/>
        <end position="111"/>
    </location>
</feature>
<accession>A0A0E2B9K6</accession>